<reference evidence="2" key="1">
    <citation type="submission" date="2016-11" db="EMBL/GenBank/DDBJ databases">
        <authorList>
            <person name="Varghese N."/>
            <person name="Submissions S."/>
        </authorList>
    </citation>
    <scope>NUCLEOTIDE SEQUENCE [LARGE SCALE GENOMIC DNA]</scope>
    <source>
        <strain evidence="2">CGMCC 1.6496</strain>
    </source>
</reference>
<evidence type="ECO:0000313" key="1">
    <source>
        <dbReference type="EMBL" id="SHH68526.1"/>
    </source>
</evidence>
<organism evidence="1 2">
    <name type="scientific">Virgibacillus chiguensis</name>
    <dbReference type="NCBI Taxonomy" id="411959"/>
    <lineage>
        <taxon>Bacteria</taxon>
        <taxon>Bacillati</taxon>
        <taxon>Bacillota</taxon>
        <taxon>Bacilli</taxon>
        <taxon>Bacillales</taxon>
        <taxon>Bacillaceae</taxon>
        <taxon>Virgibacillus</taxon>
    </lineage>
</organism>
<dbReference type="EMBL" id="FQXD01000011">
    <property type="protein sequence ID" value="SHH68526.1"/>
    <property type="molecule type" value="Genomic_DNA"/>
</dbReference>
<dbReference type="Proteomes" id="UP000184079">
    <property type="component" value="Unassembled WGS sequence"/>
</dbReference>
<proteinExistence type="predicted"/>
<evidence type="ECO:0000313" key="2">
    <source>
        <dbReference type="Proteomes" id="UP000184079"/>
    </source>
</evidence>
<gene>
    <name evidence="1" type="ORF">SAMN05421807_11134</name>
</gene>
<protein>
    <submittedName>
        <fullName evidence="1">Uncharacterized protein</fullName>
    </submittedName>
</protein>
<sequence>MNCPFLGAGMLGGLLNEKEDQRRRLRVMFYKRYRVEDKFKGI</sequence>
<name>A0A1M5V024_9BACI</name>
<accession>A0A1M5V024</accession>
<keyword evidence="2" id="KW-1185">Reference proteome</keyword>
<dbReference type="AlphaFoldDB" id="A0A1M5V024"/>